<feature type="region of interest" description="Disordered" evidence="1">
    <location>
        <begin position="1"/>
        <end position="58"/>
    </location>
</feature>
<dbReference type="RefSeq" id="WP_267782744.1">
    <property type="nucleotide sequence ID" value="NZ_CP113089.1"/>
</dbReference>
<evidence type="ECO:0000256" key="1">
    <source>
        <dbReference type="SAM" id="MobiDB-lite"/>
    </source>
</evidence>
<evidence type="ECO:0000313" key="4">
    <source>
        <dbReference type="Proteomes" id="UP001164706"/>
    </source>
</evidence>
<dbReference type="KEGG" id="mdb:OVN18_06230"/>
<protein>
    <submittedName>
        <fullName evidence="3">Uncharacterized protein</fullName>
    </submittedName>
</protein>
<keyword evidence="2" id="KW-0812">Transmembrane</keyword>
<dbReference type="AlphaFoldDB" id="A0A9E8MPB4"/>
<evidence type="ECO:0000256" key="2">
    <source>
        <dbReference type="SAM" id="Phobius"/>
    </source>
</evidence>
<proteinExistence type="predicted"/>
<dbReference type="EMBL" id="CP113089">
    <property type="protein sequence ID" value="WAB82592.1"/>
    <property type="molecule type" value="Genomic_DNA"/>
</dbReference>
<keyword evidence="4" id="KW-1185">Reference proteome</keyword>
<sequence length="142" mass="14046">MSAPTTPADPDQPERAADGAAPTPDATPTTPVTPAAEHPAPAAPHGVAPAPAPSPSRTPRALAIAGIAVGGLLLLAVTFGAGTLVGRYLPGPGPVGLAGAVERGGPFGGERVGPGERGDRLGALTEEQREQIREWIEEGMGG</sequence>
<evidence type="ECO:0000313" key="3">
    <source>
        <dbReference type="EMBL" id="WAB82592.1"/>
    </source>
</evidence>
<accession>A0A9E8MPB4</accession>
<name>A0A9E8MPB4_9MICO</name>
<feature type="transmembrane region" description="Helical" evidence="2">
    <location>
        <begin position="61"/>
        <end position="85"/>
    </location>
</feature>
<keyword evidence="2" id="KW-0472">Membrane</keyword>
<organism evidence="3 4">
    <name type="scientific">Microcella daejeonensis</name>
    <dbReference type="NCBI Taxonomy" id="2994971"/>
    <lineage>
        <taxon>Bacteria</taxon>
        <taxon>Bacillati</taxon>
        <taxon>Actinomycetota</taxon>
        <taxon>Actinomycetes</taxon>
        <taxon>Micrococcales</taxon>
        <taxon>Microbacteriaceae</taxon>
        <taxon>Microcella</taxon>
    </lineage>
</organism>
<keyword evidence="2" id="KW-1133">Transmembrane helix</keyword>
<reference evidence="3" key="1">
    <citation type="submission" date="2022-11" db="EMBL/GenBank/DDBJ databases">
        <title>Description of Microcella daejonensis nov. sp, isolated from riverside soil.</title>
        <authorList>
            <person name="Molina K.M."/>
            <person name="Kim S.B."/>
        </authorList>
    </citation>
    <scope>NUCLEOTIDE SEQUENCE</scope>
    <source>
        <strain evidence="3">MMS21-STM12</strain>
    </source>
</reference>
<gene>
    <name evidence="3" type="ORF">OVN18_06230</name>
</gene>
<dbReference type="Proteomes" id="UP001164706">
    <property type="component" value="Chromosome"/>
</dbReference>
<feature type="compositionally biased region" description="Low complexity" evidence="1">
    <location>
        <begin position="18"/>
        <end position="49"/>
    </location>
</feature>